<dbReference type="InterPro" id="IPR029058">
    <property type="entry name" value="AB_hydrolase_fold"/>
</dbReference>
<comment type="caution">
    <text evidence="3">The sequence shown here is derived from an EMBL/GenBank/DDBJ whole genome shotgun (WGS) entry which is preliminary data.</text>
</comment>
<dbReference type="OrthoDB" id="9771666at2"/>
<dbReference type="PANTHER" id="PTHR48081:SF33">
    <property type="entry name" value="KYNURENINE FORMAMIDASE"/>
    <property type="match status" value="1"/>
</dbReference>
<organism evidence="3 4">
    <name type="scientific">Phreatobacter oligotrophus</name>
    <dbReference type="NCBI Taxonomy" id="1122261"/>
    <lineage>
        <taxon>Bacteria</taxon>
        <taxon>Pseudomonadati</taxon>
        <taxon>Pseudomonadota</taxon>
        <taxon>Alphaproteobacteria</taxon>
        <taxon>Hyphomicrobiales</taxon>
        <taxon>Phreatobacteraceae</taxon>
        <taxon>Phreatobacter</taxon>
    </lineage>
</organism>
<dbReference type="Gene3D" id="3.40.50.1820">
    <property type="entry name" value="alpha/beta hydrolase"/>
    <property type="match status" value="1"/>
</dbReference>
<gene>
    <name evidence="3" type="ORF">C8P69_10213</name>
</gene>
<sequence length="273" mass="29019">MPLDLDAEYNNRAMVPDHPAIMAAWVRDAAAYRAGRPDAQLDQAYGTGERHRYDLFPAASPRAGAPILLFIHGGYWQALDKTSFSHMAAGANAHGLDVAVMSYDLCPQVKLGEIVDQVIACTRALHRVTGRRVLPFGHSAGGHLAACLASANWPWIGEAPEIIAAAMPISGLFHLAPLRATFVNKAMGMEPGDVSRLSPITWSPRPGLKVTAVVGGDESSEYHRQTRTLVSCWSALGVVAKEIVVPGANHFTVIAPFADPASALTAELVALAG</sequence>
<dbReference type="EMBL" id="PZZL01000002">
    <property type="protein sequence ID" value="PTM60631.1"/>
    <property type="molecule type" value="Genomic_DNA"/>
</dbReference>
<dbReference type="RefSeq" id="WP_108174595.1">
    <property type="nucleotide sequence ID" value="NZ_PZZL01000002.1"/>
</dbReference>
<dbReference type="InterPro" id="IPR013094">
    <property type="entry name" value="AB_hydrolase_3"/>
</dbReference>
<evidence type="ECO:0000313" key="3">
    <source>
        <dbReference type="EMBL" id="PTM60631.1"/>
    </source>
</evidence>
<protein>
    <submittedName>
        <fullName evidence="3">Arylformamidase</fullName>
    </submittedName>
</protein>
<dbReference type="GO" id="GO:0016787">
    <property type="term" value="F:hydrolase activity"/>
    <property type="evidence" value="ECO:0007669"/>
    <property type="project" value="UniProtKB-KW"/>
</dbReference>
<dbReference type="AlphaFoldDB" id="A0A2T4ZFE4"/>
<evidence type="ECO:0000313" key="4">
    <source>
        <dbReference type="Proteomes" id="UP000241808"/>
    </source>
</evidence>
<dbReference type="SUPFAM" id="SSF53474">
    <property type="entry name" value="alpha/beta-Hydrolases"/>
    <property type="match status" value="1"/>
</dbReference>
<evidence type="ECO:0000259" key="2">
    <source>
        <dbReference type="Pfam" id="PF07859"/>
    </source>
</evidence>
<dbReference type="Pfam" id="PF07859">
    <property type="entry name" value="Abhydrolase_3"/>
    <property type="match status" value="1"/>
</dbReference>
<proteinExistence type="predicted"/>
<dbReference type="PANTHER" id="PTHR48081">
    <property type="entry name" value="AB HYDROLASE SUPERFAMILY PROTEIN C4A8.06C"/>
    <property type="match status" value="1"/>
</dbReference>
<reference evidence="3 4" key="1">
    <citation type="submission" date="2018-04" db="EMBL/GenBank/DDBJ databases">
        <title>Genomic Encyclopedia of Archaeal and Bacterial Type Strains, Phase II (KMG-II): from individual species to whole genera.</title>
        <authorList>
            <person name="Goeker M."/>
        </authorList>
    </citation>
    <scope>NUCLEOTIDE SEQUENCE [LARGE SCALE GENOMIC DNA]</scope>
    <source>
        <strain evidence="3 4">DSM 25521</strain>
    </source>
</reference>
<dbReference type="InterPro" id="IPR050300">
    <property type="entry name" value="GDXG_lipolytic_enzyme"/>
</dbReference>
<dbReference type="Proteomes" id="UP000241808">
    <property type="component" value="Unassembled WGS sequence"/>
</dbReference>
<feature type="domain" description="Alpha/beta hydrolase fold-3" evidence="2">
    <location>
        <begin position="68"/>
        <end position="151"/>
    </location>
</feature>
<accession>A0A2T4ZFE4</accession>
<keyword evidence="1" id="KW-0378">Hydrolase</keyword>
<keyword evidence="4" id="KW-1185">Reference proteome</keyword>
<name>A0A2T4ZFE4_9HYPH</name>
<evidence type="ECO:0000256" key="1">
    <source>
        <dbReference type="ARBA" id="ARBA00022801"/>
    </source>
</evidence>